<comment type="caution">
    <text evidence="3">The sequence shown here is derived from an EMBL/GenBank/DDBJ whole genome shotgun (WGS) entry which is preliminary data.</text>
</comment>
<keyword evidence="1" id="KW-0732">Signal</keyword>
<organism evidence="3 4">
    <name type="scientific">Haematococcus lacustris</name>
    <name type="common">Green alga</name>
    <name type="synonym">Haematococcus pluvialis</name>
    <dbReference type="NCBI Taxonomy" id="44745"/>
    <lineage>
        <taxon>Eukaryota</taxon>
        <taxon>Viridiplantae</taxon>
        <taxon>Chlorophyta</taxon>
        <taxon>core chlorophytes</taxon>
        <taxon>Chlorophyceae</taxon>
        <taxon>CS clade</taxon>
        <taxon>Chlamydomonadales</taxon>
        <taxon>Haematococcaceae</taxon>
        <taxon>Haematococcus</taxon>
    </lineage>
</organism>
<reference evidence="3 4" key="1">
    <citation type="submission" date="2020-02" db="EMBL/GenBank/DDBJ databases">
        <title>Draft genome sequence of Haematococcus lacustris strain NIES-144.</title>
        <authorList>
            <person name="Morimoto D."/>
            <person name="Nakagawa S."/>
            <person name="Yoshida T."/>
            <person name="Sawayama S."/>
        </authorList>
    </citation>
    <scope>NUCLEOTIDE SEQUENCE [LARGE SCALE GENOMIC DNA]</scope>
    <source>
        <strain evidence="3 4">NIES-144</strain>
    </source>
</reference>
<evidence type="ECO:0000313" key="3">
    <source>
        <dbReference type="EMBL" id="GFH24455.1"/>
    </source>
</evidence>
<dbReference type="Pfam" id="PF13383">
    <property type="entry name" value="Methyltransf_22"/>
    <property type="match status" value="1"/>
</dbReference>
<dbReference type="AlphaFoldDB" id="A0A699ZR97"/>
<sequence length="242" mass="26916">MAGQHVALLLLGIVLLCSFGCLVRGDTSGSVHRNCELSLRDSEGWFCQPDMIWSARKDIALRQFARNDGYGLKDRYDDYFQANWEPELHCTFMERIGKWVCDPMRTASHSSPCLVYSIGSCNNFGFENDLLKQLPHCEVHTFDHTSNPPQANDNQAIKFHKLGLSGKDAPPMASLPTILASLNHTGKEITLFKIDIEGAEFEVHFPNNPIAGSTTKYGAIDTLMRNLHNAGFAIFSKARPAA</sequence>
<proteinExistence type="predicted"/>
<dbReference type="EMBL" id="BLLF01002541">
    <property type="protein sequence ID" value="GFH24455.1"/>
    <property type="molecule type" value="Genomic_DNA"/>
</dbReference>
<protein>
    <submittedName>
        <fullName evidence="3">Methyltranfer_dom domain-containing protein</fullName>
    </submittedName>
</protein>
<name>A0A699ZR97_HAELA</name>
<dbReference type="PANTHER" id="PTHR32026">
    <property type="entry name" value="METHYLTRANSFERASE-LIKE PROTEIN 24"/>
    <property type="match status" value="1"/>
</dbReference>
<evidence type="ECO:0000256" key="1">
    <source>
        <dbReference type="SAM" id="SignalP"/>
    </source>
</evidence>
<accession>A0A699ZR97</accession>
<keyword evidence="4" id="KW-1185">Reference proteome</keyword>
<evidence type="ECO:0000313" key="4">
    <source>
        <dbReference type="Proteomes" id="UP000485058"/>
    </source>
</evidence>
<feature type="signal peptide" evidence="1">
    <location>
        <begin position="1"/>
        <end position="25"/>
    </location>
</feature>
<gene>
    <name evidence="3" type="ORF">HaLaN_22255</name>
</gene>
<feature type="domain" description="Methyltransferase" evidence="2">
    <location>
        <begin position="40"/>
        <end position="202"/>
    </location>
</feature>
<evidence type="ECO:0000259" key="2">
    <source>
        <dbReference type="Pfam" id="PF13383"/>
    </source>
</evidence>
<dbReference type="Proteomes" id="UP000485058">
    <property type="component" value="Unassembled WGS sequence"/>
</dbReference>
<feature type="chain" id="PRO_5025501173" evidence="1">
    <location>
        <begin position="26"/>
        <end position="242"/>
    </location>
</feature>
<dbReference type="InterPro" id="IPR025714">
    <property type="entry name" value="Methyltranfer_dom"/>
</dbReference>
<dbReference type="InterPro" id="IPR026913">
    <property type="entry name" value="METTL24"/>
</dbReference>
<dbReference type="PANTHER" id="PTHR32026:SF27">
    <property type="entry name" value="METHYLTRANSFERASE FKBM DOMAIN-CONTAINING PROTEIN-RELATED"/>
    <property type="match status" value="1"/>
</dbReference>